<name>A0ABU0YS45_9PROT</name>
<organism evidence="1 2">
    <name type="scientific">Dongia sedimenti</name>
    <dbReference type="NCBI Taxonomy" id="3064282"/>
    <lineage>
        <taxon>Bacteria</taxon>
        <taxon>Pseudomonadati</taxon>
        <taxon>Pseudomonadota</taxon>
        <taxon>Alphaproteobacteria</taxon>
        <taxon>Rhodospirillales</taxon>
        <taxon>Dongiaceae</taxon>
        <taxon>Dongia</taxon>
    </lineage>
</organism>
<accession>A0ABU0YS45</accession>
<evidence type="ECO:0000313" key="1">
    <source>
        <dbReference type="EMBL" id="MDQ7250533.1"/>
    </source>
</evidence>
<keyword evidence="2" id="KW-1185">Reference proteome</keyword>
<reference evidence="2" key="1">
    <citation type="submission" date="2023-08" db="EMBL/GenBank/DDBJ databases">
        <title>Rhodospirillaceae gen. nov., a novel taxon isolated from the Yangtze River Yuezi River estuary sludge.</title>
        <authorList>
            <person name="Ruan L."/>
        </authorList>
    </citation>
    <scope>NUCLEOTIDE SEQUENCE [LARGE SCALE GENOMIC DNA]</scope>
    <source>
        <strain evidence="2">R-7</strain>
    </source>
</reference>
<dbReference type="Pfam" id="PF11171">
    <property type="entry name" value="DUF2958"/>
    <property type="match status" value="1"/>
</dbReference>
<evidence type="ECO:0000313" key="2">
    <source>
        <dbReference type="Proteomes" id="UP001230156"/>
    </source>
</evidence>
<dbReference type="EMBL" id="JAUYVI010000007">
    <property type="protein sequence ID" value="MDQ7250533.1"/>
    <property type="molecule type" value="Genomic_DNA"/>
</dbReference>
<comment type="caution">
    <text evidence="1">The sequence shown here is derived from an EMBL/GenBank/DDBJ whole genome shotgun (WGS) entry which is preliminary data.</text>
</comment>
<protein>
    <submittedName>
        <fullName evidence="1">DUF2958 domain-containing protein</fullName>
    </submittedName>
</protein>
<dbReference type="RefSeq" id="WP_379959929.1">
    <property type="nucleotide sequence ID" value="NZ_JAUYVI010000007.1"/>
</dbReference>
<gene>
    <name evidence="1" type="ORF">Q8A70_22785</name>
</gene>
<dbReference type="Proteomes" id="UP001230156">
    <property type="component" value="Unassembled WGS sequence"/>
</dbReference>
<dbReference type="InterPro" id="IPR021341">
    <property type="entry name" value="DUF2958"/>
</dbReference>
<sequence length="151" mass="16214">MELMPDDIRAKLLANGAVLEETDHLPVVKYFDPCGAATWIITELMPAEGDGVEPDILFGLCDLGMGCPELGYVSLAELESVKGRLGLGIERDLHFRARYPLSVYAHAANRRGRIVESDALLAESAAILGIAPVADSTTHQPHPDAPSDEHG</sequence>
<proteinExistence type="predicted"/>